<gene>
    <name evidence="4" type="primary">LOC103639574</name>
    <name evidence="3" type="ORF">ZEAMMB73_Zm00001d048421</name>
</gene>
<evidence type="ECO:0000313" key="3">
    <source>
        <dbReference type="EMBL" id="AQL09665.1"/>
    </source>
</evidence>
<keyword evidence="2" id="KW-0472">Membrane</keyword>
<keyword evidence="2" id="KW-1133">Transmembrane helix</keyword>
<dbReference type="SMR" id="A0A1D6PK68"/>
<dbReference type="EnsemblPlants" id="Zm00001eb403230_T001">
    <property type="protein sequence ID" value="Zm00001eb403230_P001"/>
    <property type="gene ID" value="Zm00001eb403230"/>
</dbReference>
<evidence type="ECO:0007829" key="6">
    <source>
        <dbReference type="PeptideAtlas" id="A0A1D6PK68"/>
    </source>
</evidence>
<evidence type="ECO:0000256" key="1">
    <source>
        <dbReference type="SAM" id="MobiDB-lite"/>
    </source>
</evidence>
<feature type="compositionally biased region" description="Gly residues" evidence="1">
    <location>
        <begin position="42"/>
        <end position="53"/>
    </location>
</feature>
<dbReference type="OrthoDB" id="1903413at2759"/>
<dbReference type="PANTHER" id="PTHR31860">
    <property type="entry name" value="HEAT-INDUCIBLE TRANSCRIPTION REPRESSOR (DUF639)-RELATED"/>
    <property type="match status" value="1"/>
</dbReference>
<keyword evidence="5" id="KW-1185">Reference proteome</keyword>
<evidence type="ECO:0000313" key="4">
    <source>
        <dbReference type="EnsemblPlants" id="Zm00001eb403230_P001"/>
    </source>
</evidence>
<sequence>MDRADGPTQPGTIQCMRTRGPAMDMGFVESQPELTAAPAAGPGTGSRLPGGGGGRKRKHLSSIANHVLRQCSLTLDRSVDDLVADFELGLKTAAVDSYSRKLVEFCSLQALQIITSRDIGEKISEGSLGRFTFDMMLAWETPTPSDQQITMESVAKEREDRKETLGEGEAVMGDETSLFYSDIMPLLVNEEPTVGEEAYVWFGSVFPLACDVVNARFTFEALTATTANRLHYPAYDRFLKEMDKSFKFFQDLPTPTGVEFAEDEFILHMEGTAGTQRVVRHIGTTSWPGRVTLTNKALYFEASGKFSYESAIKVDLSDTGVEHQISTASTGPFGVPLFDKAIVFESLPEPVVLEFPEMTSSTRRNTWLALIREVLSIHRFISAYSIVSPVHRWEVHSRTILGVVRLHAAREMLRMSPPPASSFLVFSLYGDMPKGDFVLEQLASNLKRTSTITRLSASYVFKGLSRSSSVPPLSAEVAAEGRGADDDASGREHERPLASLEDKIGRVRDEAREVTAANAAVEGMKDEGISDSLLVLVGLVGPVGKLRPAIQRITSWERPLVTGSILAAASLIIYNEWFSYVLAASLVLAAGVMVWARQRKIGELCSEVIIDASSSSSSDKTTMDSIVEAQRSLQKVHRYIVTANVAILRLWSIALARSPKHTETVIWMLAVSAAVVAVVPFRYILIGLVAGSFALNTRVARAVMNPQGGRRWREWWESIPAVPVRTVHS</sequence>
<dbReference type="FunCoup" id="A0A1D6PK68">
    <property type="interactions" value="3583"/>
</dbReference>
<dbReference type="PANTHER" id="PTHR31860:SF5">
    <property type="entry name" value="ARGH (DUF639)"/>
    <property type="match status" value="1"/>
</dbReference>
<reference evidence="4" key="3">
    <citation type="submission" date="2019-07" db="EMBL/GenBank/DDBJ databases">
        <authorList>
            <person name="Seetharam A."/>
            <person name="Woodhouse M."/>
            <person name="Cannon E."/>
        </authorList>
    </citation>
    <scope>NUCLEOTIDE SEQUENCE [LARGE SCALE GENOMIC DNA]</scope>
    <source>
        <strain evidence="4">cv. B73</strain>
    </source>
</reference>
<dbReference type="PaxDb" id="4577-GRMZM2G342807_P01"/>
<dbReference type="Proteomes" id="UP000007305">
    <property type="component" value="Chromosome 9"/>
</dbReference>
<accession>A0A1D6PK68</accession>
<evidence type="ECO:0000256" key="2">
    <source>
        <dbReference type="SAM" id="Phobius"/>
    </source>
</evidence>
<organism evidence="3">
    <name type="scientific">Zea mays</name>
    <name type="common">Maize</name>
    <dbReference type="NCBI Taxonomy" id="4577"/>
    <lineage>
        <taxon>Eukaryota</taxon>
        <taxon>Viridiplantae</taxon>
        <taxon>Streptophyta</taxon>
        <taxon>Embryophyta</taxon>
        <taxon>Tracheophyta</taxon>
        <taxon>Spermatophyta</taxon>
        <taxon>Magnoliopsida</taxon>
        <taxon>Liliopsida</taxon>
        <taxon>Poales</taxon>
        <taxon>Poaceae</taxon>
        <taxon>PACMAD clade</taxon>
        <taxon>Panicoideae</taxon>
        <taxon>Andropogonodae</taxon>
        <taxon>Andropogoneae</taxon>
        <taxon>Tripsacinae</taxon>
        <taxon>Zea</taxon>
    </lineage>
</organism>
<feature type="transmembrane region" description="Helical" evidence="2">
    <location>
        <begin position="666"/>
        <end position="695"/>
    </location>
</feature>
<dbReference type="Pfam" id="PF04842">
    <property type="entry name" value="DUF639"/>
    <property type="match status" value="1"/>
</dbReference>
<dbReference type="EMBL" id="CM000785">
    <property type="protein sequence ID" value="AQL09665.1"/>
    <property type="molecule type" value="Genomic_DNA"/>
</dbReference>
<evidence type="ECO:0000313" key="5">
    <source>
        <dbReference type="Proteomes" id="UP000007305"/>
    </source>
</evidence>
<dbReference type="Gramene" id="Zm00001eb403230_T001">
    <property type="protein sequence ID" value="Zm00001eb403230_P001"/>
    <property type="gene ID" value="Zm00001eb403230"/>
</dbReference>
<dbReference type="ExpressionAtlas" id="A0A1D6PK68">
    <property type="expression patterns" value="baseline and differential"/>
</dbReference>
<reference evidence="4" key="4">
    <citation type="submission" date="2021-05" db="UniProtKB">
        <authorList>
            <consortium name="EnsemblPlants"/>
        </authorList>
    </citation>
    <scope>IDENTIFICATION</scope>
    <source>
        <strain evidence="4">cv. B73</strain>
    </source>
</reference>
<dbReference type="OMA" id="GFMVWAR"/>
<proteinExistence type="evidence at protein level"/>
<feature type="region of interest" description="Disordered" evidence="1">
    <location>
        <begin position="35"/>
        <end position="58"/>
    </location>
</feature>
<dbReference type="RefSeq" id="XP_008660531.1">
    <property type="nucleotide sequence ID" value="XM_008662309.4"/>
</dbReference>
<reference evidence="3" key="2">
    <citation type="submission" date="2015-12" db="EMBL/GenBank/DDBJ databases">
        <title>Update maize B73 reference genome by single molecule sequencing technologies.</title>
        <authorList>
            <consortium name="Maize Genome Sequencing Project"/>
            <person name="Ware D."/>
        </authorList>
    </citation>
    <scope>NUCLEOTIDE SEQUENCE</scope>
    <source>
        <tissue evidence="3">Seedling</tissue>
    </source>
</reference>
<feature type="compositionally biased region" description="Basic and acidic residues" evidence="1">
    <location>
        <begin position="482"/>
        <end position="495"/>
    </location>
</feature>
<keyword evidence="6" id="KW-1267">Proteomics identification</keyword>
<dbReference type="GeneID" id="103639574"/>
<dbReference type="KEGG" id="zma:103639574"/>
<reference evidence="5" key="1">
    <citation type="journal article" date="2009" name="Science">
        <title>The B73 maize genome: complexity, diversity, and dynamics.</title>
        <authorList>
            <person name="Schnable P.S."/>
            <person name="Ware D."/>
            <person name="Fulton R.S."/>
            <person name="Stein J.C."/>
            <person name="Wei F."/>
            <person name="Pasternak S."/>
            <person name="Liang C."/>
            <person name="Zhang J."/>
            <person name="Fulton L."/>
            <person name="Graves T.A."/>
            <person name="Minx P."/>
            <person name="Reily A.D."/>
            <person name="Courtney L."/>
            <person name="Kruchowski S.S."/>
            <person name="Tomlinson C."/>
            <person name="Strong C."/>
            <person name="Delehaunty K."/>
            <person name="Fronick C."/>
            <person name="Courtney B."/>
            <person name="Rock S.M."/>
            <person name="Belter E."/>
            <person name="Du F."/>
            <person name="Kim K."/>
            <person name="Abbott R.M."/>
            <person name="Cotton M."/>
            <person name="Levy A."/>
            <person name="Marchetto P."/>
            <person name="Ochoa K."/>
            <person name="Jackson S.M."/>
            <person name="Gillam B."/>
            <person name="Chen W."/>
            <person name="Yan L."/>
            <person name="Higginbotham J."/>
            <person name="Cardenas M."/>
            <person name="Waligorski J."/>
            <person name="Applebaum E."/>
            <person name="Phelps L."/>
            <person name="Falcone J."/>
            <person name="Kanchi K."/>
            <person name="Thane T."/>
            <person name="Scimone A."/>
            <person name="Thane N."/>
            <person name="Henke J."/>
            <person name="Wang T."/>
            <person name="Ruppert J."/>
            <person name="Shah N."/>
            <person name="Rotter K."/>
            <person name="Hodges J."/>
            <person name="Ingenthron E."/>
            <person name="Cordes M."/>
            <person name="Kohlberg S."/>
            <person name="Sgro J."/>
            <person name="Delgado B."/>
            <person name="Mead K."/>
            <person name="Chinwalla A."/>
            <person name="Leonard S."/>
            <person name="Crouse K."/>
            <person name="Collura K."/>
            <person name="Kudrna D."/>
            <person name="Currie J."/>
            <person name="He R."/>
            <person name="Angelova A."/>
            <person name="Rajasekar S."/>
            <person name="Mueller T."/>
            <person name="Lomeli R."/>
            <person name="Scara G."/>
            <person name="Ko A."/>
            <person name="Delaney K."/>
            <person name="Wissotski M."/>
            <person name="Lopez G."/>
            <person name="Campos D."/>
            <person name="Braidotti M."/>
            <person name="Ashley E."/>
            <person name="Golser W."/>
            <person name="Kim H."/>
            <person name="Lee S."/>
            <person name="Lin J."/>
            <person name="Dujmic Z."/>
            <person name="Kim W."/>
            <person name="Talag J."/>
            <person name="Zuccolo A."/>
            <person name="Fan C."/>
            <person name="Sebastian A."/>
            <person name="Kramer M."/>
            <person name="Spiegel L."/>
            <person name="Nascimento L."/>
            <person name="Zutavern T."/>
            <person name="Miller B."/>
            <person name="Ambroise C."/>
            <person name="Muller S."/>
            <person name="Spooner W."/>
            <person name="Narechania A."/>
            <person name="Ren L."/>
            <person name="Wei S."/>
            <person name="Kumari S."/>
            <person name="Faga B."/>
            <person name="Levy M.J."/>
            <person name="McMahan L."/>
            <person name="Van Buren P."/>
            <person name="Vaughn M.W."/>
            <person name="Ying K."/>
            <person name="Yeh C.-T."/>
            <person name="Emrich S.J."/>
            <person name="Jia Y."/>
            <person name="Kalyanaraman A."/>
            <person name="Hsia A.-P."/>
            <person name="Barbazuk W.B."/>
            <person name="Baucom R.S."/>
            <person name="Brutnell T.P."/>
            <person name="Carpita N.C."/>
            <person name="Chaparro C."/>
            <person name="Chia J.-M."/>
            <person name="Deragon J.-M."/>
            <person name="Estill J.C."/>
            <person name="Fu Y."/>
            <person name="Jeddeloh J.A."/>
            <person name="Han Y."/>
            <person name="Lee H."/>
            <person name="Li P."/>
            <person name="Lisch D.R."/>
            <person name="Liu S."/>
            <person name="Liu Z."/>
            <person name="Nagel D.H."/>
            <person name="McCann M.C."/>
            <person name="SanMiguel P."/>
            <person name="Myers A.M."/>
            <person name="Nettleton D."/>
            <person name="Nguyen J."/>
            <person name="Penning B.W."/>
            <person name="Ponnala L."/>
            <person name="Schneider K.L."/>
            <person name="Schwartz D.C."/>
            <person name="Sharma A."/>
            <person name="Soderlund C."/>
            <person name="Springer N.M."/>
            <person name="Sun Q."/>
            <person name="Wang H."/>
            <person name="Waterman M."/>
            <person name="Westerman R."/>
            <person name="Wolfgruber T.K."/>
            <person name="Yang L."/>
            <person name="Yu Y."/>
            <person name="Zhang L."/>
            <person name="Zhou S."/>
            <person name="Zhu Q."/>
            <person name="Bennetzen J.L."/>
            <person name="Dawe R.K."/>
            <person name="Jiang J."/>
            <person name="Jiang N."/>
            <person name="Presting G.G."/>
            <person name="Wessler S.R."/>
            <person name="Aluru S."/>
            <person name="Martienssen R.A."/>
            <person name="Clifton S.W."/>
            <person name="McCombie W.R."/>
            <person name="Wing R.A."/>
            <person name="Wilson R.K."/>
        </authorList>
    </citation>
    <scope>NUCLEOTIDE SEQUENCE [LARGE SCALE GENOMIC DNA]</scope>
    <source>
        <strain evidence="5">cv. B73</strain>
    </source>
</reference>
<dbReference type="AlphaFoldDB" id="A0A1D6PK68"/>
<dbReference type="eggNOG" id="ENOG502QVNF">
    <property type="taxonomic scope" value="Eukaryota"/>
</dbReference>
<dbReference type="InterPro" id="IPR006927">
    <property type="entry name" value="DUF639"/>
</dbReference>
<feature type="region of interest" description="Disordered" evidence="1">
    <location>
        <begin position="475"/>
        <end position="495"/>
    </location>
</feature>
<name>A0A1D6PK68_MAIZE</name>
<feature type="transmembrane region" description="Helical" evidence="2">
    <location>
        <begin position="577"/>
        <end position="596"/>
    </location>
</feature>
<protein>
    <submittedName>
        <fullName evidence="3 4">Uncharacterized protein</fullName>
    </submittedName>
</protein>
<keyword evidence="2" id="KW-0812">Transmembrane</keyword>